<proteinExistence type="inferred from homology"/>
<organism evidence="12 13">
    <name type="scientific">Punica granatum</name>
    <name type="common">Pomegranate</name>
    <dbReference type="NCBI Taxonomy" id="22663"/>
    <lineage>
        <taxon>Eukaryota</taxon>
        <taxon>Viridiplantae</taxon>
        <taxon>Streptophyta</taxon>
        <taxon>Embryophyta</taxon>
        <taxon>Tracheophyta</taxon>
        <taxon>Spermatophyta</taxon>
        <taxon>Magnoliopsida</taxon>
        <taxon>eudicotyledons</taxon>
        <taxon>Gunneridae</taxon>
        <taxon>Pentapetalae</taxon>
        <taxon>rosids</taxon>
        <taxon>malvids</taxon>
        <taxon>Myrtales</taxon>
        <taxon>Lythraceae</taxon>
        <taxon>Punica</taxon>
    </lineage>
</organism>
<feature type="coiled-coil region" evidence="9">
    <location>
        <begin position="115"/>
        <end position="149"/>
    </location>
</feature>
<reference evidence="15" key="4">
    <citation type="submission" date="2025-04" db="UniProtKB">
        <authorList>
            <consortium name="RefSeq"/>
        </authorList>
    </citation>
    <scope>IDENTIFICATION</scope>
    <source>
        <tissue evidence="15">Leaf</tissue>
    </source>
</reference>
<evidence type="ECO:0000256" key="8">
    <source>
        <dbReference type="ARBA" id="ARBA00061350"/>
    </source>
</evidence>
<dbReference type="GeneID" id="116205301"/>
<feature type="region of interest" description="Disordered" evidence="10">
    <location>
        <begin position="379"/>
        <end position="403"/>
    </location>
</feature>
<dbReference type="OrthoDB" id="60033at2759"/>
<dbReference type="GO" id="GO:0003700">
    <property type="term" value="F:DNA-binding transcription factor activity"/>
    <property type="evidence" value="ECO:0007669"/>
    <property type="project" value="InterPro"/>
</dbReference>
<feature type="compositionally biased region" description="Polar residues" evidence="10">
    <location>
        <begin position="379"/>
        <end position="389"/>
    </location>
</feature>
<comment type="similarity">
    <text evidence="8">Belongs to the HSF family. Class A subfamily.</text>
</comment>
<dbReference type="InterPro" id="IPR000232">
    <property type="entry name" value="HSF_DNA-bd"/>
</dbReference>
<feature type="domain" description="HSF-type DNA-binding" evidence="11">
    <location>
        <begin position="54"/>
        <end position="78"/>
    </location>
</feature>
<evidence type="ECO:0000256" key="7">
    <source>
        <dbReference type="ARBA" id="ARBA00023242"/>
    </source>
</evidence>
<dbReference type="PANTHER" id="PTHR10015">
    <property type="entry name" value="HEAT SHOCK TRANSCRIPTION FACTOR"/>
    <property type="match status" value="1"/>
</dbReference>
<dbReference type="PROSITE" id="PS00434">
    <property type="entry name" value="HSF_DOMAIN"/>
    <property type="match status" value="1"/>
</dbReference>
<keyword evidence="5" id="KW-0238">DNA-binding</keyword>
<evidence type="ECO:0000313" key="15">
    <source>
        <dbReference type="RefSeq" id="XP_031393724.1"/>
    </source>
</evidence>
<dbReference type="GO" id="GO:0005634">
    <property type="term" value="C:nucleus"/>
    <property type="evidence" value="ECO:0007669"/>
    <property type="project" value="UniProtKB-SubCell"/>
</dbReference>
<evidence type="ECO:0000256" key="9">
    <source>
        <dbReference type="SAM" id="Coils"/>
    </source>
</evidence>
<dbReference type="PANTHER" id="PTHR10015:SF445">
    <property type="entry name" value="HEAT STRESS TRANSCRIPTION FACTOR A-4B-LIKE"/>
    <property type="match status" value="1"/>
</dbReference>
<evidence type="ECO:0000256" key="4">
    <source>
        <dbReference type="ARBA" id="ARBA00023016"/>
    </source>
</evidence>
<evidence type="ECO:0000313" key="12">
    <source>
        <dbReference type="EMBL" id="OWM73326.1"/>
    </source>
</evidence>
<dbReference type="InterPro" id="IPR036388">
    <property type="entry name" value="WH-like_DNA-bd_sf"/>
</dbReference>
<reference evidence="13" key="1">
    <citation type="journal article" date="2017" name="Plant J.">
        <title>The pomegranate (Punica granatum L.) genome and the genomics of punicalagin biosynthesis.</title>
        <authorList>
            <person name="Qin G."/>
            <person name="Xu C."/>
            <person name="Ming R."/>
            <person name="Tang H."/>
            <person name="Guyot R."/>
            <person name="Kramer E.M."/>
            <person name="Hu Y."/>
            <person name="Yi X."/>
            <person name="Qi Y."/>
            <person name="Xu X."/>
            <person name="Gao Z."/>
            <person name="Pan H."/>
            <person name="Jian J."/>
            <person name="Tian Y."/>
            <person name="Yue Z."/>
            <person name="Xu Y."/>
        </authorList>
    </citation>
    <scope>NUCLEOTIDE SEQUENCE [LARGE SCALE GENOMIC DNA]</scope>
    <source>
        <strain evidence="13">cv. Dabenzi</strain>
    </source>
</reference>
<keyword evidence="2" id="KW-0597">Phosphoprotein</keyword>
<dbReference type="EMBL" id="MTKT01003953">
    <property type="protein sequence ID" value="OWM73326.1"/>
    <property type="molecule type" value="Genomic_DNA"/>
</dbReference>
<dbReference type="Gene3D" id="1.10.10.10">
    <property type="entry name" value="Winged helix-like DNA-binding domain superfamily/Winged helix DNA-binding domain"/>
    <property type="match status" value="1"/>
</dbReference>
<dbReference type="InterPro" id="IPR036390">
    <property type="entry name" value="WH_DNA-bd_sf"/>
</dbReference>
<accession>A0A218WL05</accession>
<evidence type="ECO:0000259" key="11">
    <source>
        <dbReference type="PROSITE" id="PS00434"/>
    </source>
</evidence>
<keyword evidence="14" id="KW-1185">Reference proteome</keyword>
<dbReference type="RefSeq" id="XP_031393724.1">
    <property type="nucleotide sequence ID" value="XM_031537864.1"/>
</dbReference>
<dbReference type="SMART" id="SM00415">
    <property type="entry name" value="HSF"/>
    <property type="match status" value="1"/>
</dbReference>
<evidence type="ECO:0000256" key="5">
    <source>
        <dbReference type="ARBA" id="ARBA00023125"/>
    </source>
</evidence>
<keyword evidence="4" id="KW-0346">Stress response</keyword>
<reference evidence="14" key="3">
    <citation type="journal article" date="2020" name="Plant Biotechnol. J.">
        <title>The pomegranate (Punica granatum L.) draft genome dissects genetic divergence between soft- and hard-seeded cultivars.</title>
        <authorList>
            <person name="Luo X."/>
            <person name="Li H."/>
            <person name="Wu Z."/>
            <person name="Yao W."/>
            <person name="Zhao P."/>
            <person name="Cao D."/>
            <person name="Yu H."/>
            <person name="Li K."/>
            <person name="Poudel K."/>
            <person name="Zhao D."/>
            <person name="Zhang F."/>
            <person name="Xia X."/>
            <person name="Chen L."/>
            <person name="Wang Q."/>
            <person name="Jing D."/>
            <person name="Cao S."/>
        </authorList>
    </citation>
    <scope>NUCLEOTIDE SEQUENCE [LARGE SCALE GENOMIC DNA]</scope>
</reference>
<keyword evidence="9" id="KW-0175">Coiled coil</keyword>
<keyword evidence="3" id="KW-0805">Transcription regulation</keyword>
<evidence type="ECO:0000313" key="14">
    <source>
        <dbReference type="Proteomes" id="UP000515151"/>
    </source>
</evidence>
<reference evidence="12" key="2">
    <citation type="submission" date="2017-06" db="EMBL/GenBank/DDBJ databases">
        <title>The pomegranate genome and the genomics of punicalagin biosynthesis.</title>
        <authorList>
            <person name="Xu C."/>
        </authorList>
    </citation>
    <scope>NUCLEOTIDE SEQUENCE [LARGE SCALE GENOMIC DNA]</scope>
    <source>
        <tissue evidence="12">Fresh leaf</tissue>
    </source>
</reference>
<evidence type="ECO:0000256" key="1">
    <source>
        <dbReference type="ARBA" id="ARBA00004123"/>
    </source>
</evidence>
<dbReference type="GO" id="GO:0006357">
    <property type="term" value="P:regulation of transcription by RNA polymerase II"/>
    <property type="evidence" value="ECO:0007669"/>
    <property type="project" value="TreeGrafter"/>
</dbReference>
<evidence type="ECO:0000256" key="6">
    <source>
        <dbReference type="ARBA" id="ARBA00023163"/>
    </source>
</evidence>
<sequence length="432" mass="49474">MEAESQSKAVAPAPFLTKTYDMVDDPQTNYLVSWSDNGCSFIVWNPPEFSRELLPQYFKHNNFSSFVRQLNTYGFRKVDPDQWEFANEEFIRGEKHLLKNIYRRKPIHSHSLQNVPLHDSEKQMYEDEIKRLQNENSLLQSELQRHRGENPASIEIQVQFLGKRLHEMESKQAQLVTFLVELMRNPRFPSTLADQSDDRGKRRRLLELDQLELNNSSKDRGAAPLLDLNSVEKLQNSLNVCENFLQGVGQKMAEEENDFGSSSRPPPLVIPTNRESSGDSERNIHTWSPRSPPSSSSKDVRSMSPELGASLDQVDSPTTSSVYLNVDISLKSSVIDVNSEPCNNNISEIEKNLSEQVREKIPGAPQEMNDVFWEQFLTETPRPSDSQEVQSDRTDGTDTVSKPASHGKFWWNAHYDIDFIKQFGSHAVDERT</sequence>
<dbReference type="PRINTS" id="PR00056">
    <property type="entry name" value="HSFDOMAIN"/>
</dbReference>
<dbReference type="GO" id="GO:0000978">
    <property type="term" value="F:RNA polymerase II cis-regulatory region sequence-specific DNA binding"/>
    <property type="evidence" value="ECO:0007669"/>
    <property type="project" value="TreeGrafter"/>
</dbReference>
<dbReference type="Pfam" id="PF00447">
    <property type="entry name" value="HSF_DNA-bind"/>
    <property type="match status" value="1"/>
</dbReference>
<keyword evidence="7" id="KW-0539">Nucleus</keyword>
<evidence type="ECO:0000256" key="3">
    <source>
        <dbReference type="ARBA" id="ARBA00023015"/>
    </source>
</evidence>
<protein>
    <submittedName>
        <fullName evidence="15">Heat stress transcription factor A-4b-like</fullName>
    </submittedName>
</protein>
<dbReference type="Proteomes" id="UP000197138">
    <property type="component" value="Unassembled WGS sequence"/>
</dbReference>
<evidence type="ECO:0000313" key="13">
    <source>
        <dbReference type="Proteomes" id="UP000197138"/>
    </source>
</evidence>
<evidence type="ECO:0000256" key="10">
    <source>
        <dbReference type="SAM" id="MobiDB-lite"/>
    </source>
</evidence>
<dbReference type="GO" id="GO:0034605">
    <property type="term" value="P:cellular response to heat"/>
    <property type="evidence" value="ECO:0007669"/>
    <property type="project" value="TreeGrafter"/>
</dbReference>
<name>A0A218WL05_PUNGR</name>
<dbReference type="AlphaFoldDB" id="A0A218WL05"/>
<evidence type="ECO:0000256" key="2">
    <source>
        <dbReference type="ARBA" id="ARBA00022553"/>
    </source>
</evidence>
<comment type="subcellular location">
    <subcellularLocation>
        <location evidence="1">Nucleus</location>
    </subcellularLocation>
</comment>
<feature type="compositionally biased region" description="Low complexity" evidence="10">
    <location>
        <begin position="293"/>
        <end position="304"/>
    </location>
</feature>
<gene>
    <name evidence="15" type="primary">LOC116205301</name>
    <name evidence="12" type="ORF">CDL15_Pgr001440</name>
</gene>
<dbReference type="SUPFAM" id="SSF46785">
    <property type="entry name" value="Winged helix' DNA-binding domain"/>
    <property type="match status" value="1"/>
</dbReference>
<dbReference type="Proteomes" id="UP000515151">
    <property type="component" value="Chromosome 4"/>
</dbReference>
<feature type="region of interest" description="Disordered" evidence="10">
    <location>
        <begin position="253"/>
        <end position="304"/>
    </location>
</feature>
<keyword evidence="6" id="KW-0804">Transcription</keyword>
<dbReference type="FunFam" id="1.10.10.10:FF:000057">
    <property type="entry name" value="Heat shock transcription factor 1"/>
    <property type="match status" value="1"/>
</dbReference>